<protein>
    <submittedName>
        <fullName evidence="2">Uncharacterized protein</fullName>
    </submittedName>
</protein>
<evidence type="ECO:0000313" key="1">
    <source>
        <dbReference type="EMBL" id="RVW53326.1"/>
    </source>
</evidence>
<evidence type="ECO:0000313" key="2">
    <source>
        <dbReference type="EMBL" id="RVX18714.1"/>
    </source>
</evidence>
<sequence>MWTQGAWKLLSQRRKCFLPCLPRVGIKLPSLMGSYDFGSSVSKQEKWKESSGGISSSICMYGGTGQYHAWIPLSLLNKNNQYETKP</sequence>
<dbReference type="EMBL" id="QGNW01000010">
    <property type="protein sequence ID" value="RVX18714.1"/>
    <property type="molecule type" value="Genomic_DNA"/>
</dbReference>
<comment type="caution">
    <text evidence="2">The sequence shown here is derived from an EMBL/GenBank/DDBJ whole genome shotgun (WGS) entry which is preliminary data.</text>
</comment>
<dbReference type="EMBL" id="QGNW01001150">
    <property type="protein sequence ID" value="RVW53326.1"/>
    <property type="molecule type" value="Genomic_DNA"/>
</dbReference>
<name>A0A438KBY7_VITVI</name>
<gene>
    <name evidence="2" type="ORF">CK203_006887</name>
    <name evidence="1" type="ORF">CK203_088548</name>
</gene>
<accession>A0A438KBY7</accession>
<dbReference type="Proteomes" id="UP000288805">
    <property type="component" value="Unassembled WGS sequence"/>
</dbReference>
<proteinExistence type="predicted"/>
<organism evidence="2 3">
    <name type="scientific">Vitis vinifera</name>
    <name type="common">Grape</name>
    <dbReference type="NCBI Taxonomy" id="29760"/>
    <lineage>
        <taxon>Eukaryota</taxon>
        <taxon>Viridiplantae</taxon>
        <taxon>Streptophyta</taxon>
        <taxon>Embryophyta</taxon>
        <taxon>Tracheophyta</taxon>
        <taxon>Spermatophyta</taxon>
        <taxon>Magnoliopsida</taxon>
        <taxon>eudicotyledons</taxon>
        <taxon>Gunneridae</taxon>
        <taxon>Pentapetalae</taxon>
        <taxon>rosids</taxon>
        <taxon>Vitales</taxon>
        <taxon>Vitaceae</taxon>
        <taxon>Viteae</taxon>
        <taxon>Vitis</taxon>
    </lineage>
</organism>
<reference evidence="2 3" key="1">
    <citation type="journal article" date="2018" name="PLoS Genet.">
        <title>Population sequencing reveals clonal diversity and ancestral inbreeding in the grapevine cultivar Chardonnay.</title>
        <authorList>
            <person name="Roach M.J."/>
            <person name="Johnson D.L."/>
            <person name="Bohlmann J."/>
            <person name="van Vuuren H.J."/>
            <person name="Jones S.J."/>
            <person name="Pretorius I.S."/>
            <person name="Schmidt S.A."/>
            <person name="Borneman A.R."/>
        </authorList>
    </citation>
    <scope>NUCLEOTIDE SEQUENCE [LARGE SCALE GENOMIC DNA]</scope>
    <source>
        <strain evidence="3">cv. Chardonnay</strain>
        <strain evidence="2">I10V1</strain>
        <tissue evidence="2">Leaf</tissue>
    </source>
</reference>
<dbReference type="AlphaFoldDB" id="A0A438KBY7"/>
<evidence type="ECO:0000313" key="3">
    <source>
        <dbReference type="Proteomes" id="UP000288805"/>
    </source>
</evidence>